<dbReference type="PANTHER" id="PTHR43344:SF2">
    <property type="entry name" value="PHOSPHOSERINE PHOSPHATASE"/>
    <property type="match status" value="1"/>
</dbReference>
<dbReference type="InterPro" id="IPR023214">
    <property type="entry name" value="HAD_sf"/>
</dbReference>
<dbReference type="Gene3D" id="1.10.150.210">
    <property type="entry name" value="Phosphoserine phosphatase, domain 2"/>
    <property type="match status" value="1"/>
</dbReference>
<dbReference type="SUPFAM" id="SSF56784">
    <property type="entry name" value="HAD-like"/>
    <property type="match status" value="1"/>
</dbReference>
<proteinExistence type="inferred from homology"/>
<dbReference type="KEGG" id="aqu:100637462"/>
<keyword evidence="6" id="KW-0028">Amino-acid biosynthesis</keyword>
<dbReference type="GO" id="GO:0036424">
    <property type="term" value="F:L-phosphoserine phosphatase activity"/>
    <property type="evidence" value="ECO:0007669"/>
    <property type="project" value="InterPro"/>
</dbReference>
<evidence type="ECO:0000256" key="2">
    <source>
        <dbReference type="ARBA" id="ARBA00005135"/>
    </source>
</evidence>
<protein>
    <recommendedName>
        <fullName evidence="5">Phosphoserine phosphatase</fullName>
        <ecNumber evidence="4">3.1.3.3</ecNumber>
    </recommendedName>
    <alternativeName>
        <fullName evidence="11">O-phosphoserine phosphohydrolase</fullName>
    </alternativeName>
</protein>
<reference evidence="14" key="2">
    <citation type="submission" date="2017-05" db="UniProtKB">
        <authorList>
            <consortium name="EnsemblMetazoa"/>
        </authorList>
    </citation>
    <scope>IDENTIFICATION</scope>
</reference>
<dbReference type="InterPro" id="IPR050582">
    <property type="entry name" value="HAD-like_SerB"/>
</dbReference>
<comment type="pathway">
    <text evidence="2">Amino-acid biosynthesis; L-serine biosynthesis; L-serine from 3-phospho-D-glycerate: step 3/3.</text>
</comment>
<comment type="similarity">
    <text evidence="3">Belongs to the HAD-like hydrolase superfamily. SerB family.</text>
</comment>
<dbReference type="InterPro" id="IPR004469">
    <property type="entry name" value="PSP"/>
</dbReference>
<dbReference type="EC" id="3.1.3.3" evidence="4"/>
<evidence type="ECO:0000256" key="4">
    <source>
        <dbReference type="ARBA" id="ARBA00012640"/>
    </source>
</evidence>
<dbReference type="NCBIfam" id="TIGR01488">
    <property type="entry name" value="HAD-SF-IB"/>
    <property type="match status" value="1"/>
</dbReference>
<keyword evidence="10" id="KW-0718">Serine biosynthesis</keyword>
<dbReference type="PANTHER" id="PTHR43344">
    <property type="entry name" value="PHOSPHOSERINE PHOSPHATASE"/>
    <property type="match status" value="1"/>
</dbReference>
<dbReference type="EnsemblMetazoa" id="XM_003386913.3">
    <property type="protein sequence ID" value="XP_003386961.1"/>
    <property type="gene ID" value="LOC100637462"/>
</dbReference>
<evidence type="ECO:0000256" key="11">
    <source>
        <dbReference type="ARBA" id="ARBA00031693"/>
    </source>
</evidence>
<comment type="cofactor">
    <cofactor evidence="1">
        <name>Mg(2+)</name>
        <dbReference type="ChEBI" id="CHEBI:18420"/>
    </cofactor>
</comment>
<dbReference type="Pfam" id="PF00702">
    <property type="entry name" value="Hydrolase"/>
    <property type="match status" value="1"/>
</dbReference>
<evidence type="ECO:0000256" key="13">
    <source>
        <dbReference type="SAM" id="MobiDB-lite"/>
    </source>
</evidence>
<dbReference type="AlphaFoldDB" id="A0A1X7URI6"/>
<feature type="active site" description="Proton donor" evidence="12">
    <location>
        <position position="21"/>
    </location>
</feature>
<feature type="active site" description="Nucleophile" evidence="12">
    <location>
        <position position="19"/>
    </location>
</feature>
<evidence type="ECO:0000256" key="10">
    <source>
        <dbReference type="ARBA" id="ARBA00023299"/>
    </source>
</evidence>
<dbReference type="eggNOG" id="KOG1615">
    <property type="taxonomic scope" value="Eukaryota"/>
</dbReference>
<evidence type="ECO:0000256" key="8">
    <source>
        <dbReference type="ARBA" id="ARBA00022801"/>
    </source>
</evidence>
<accession>A0A1X7URI6</accession>
<evidence type="ECO:0000256" key="7">
    <source>
        <dbReference type="ARBA" id="ARBA00022723"/>
    </source>
</evidence>
<name>A0A1X7URI6_AMPQE</name>
<keyword evidence="9" id="KW-0460">Magnesium</keyword>
<keyword evidence="8" id="KW-0378">Hydrolase</keyword>
<evidence type="ECO:0000256" key="9">
    <source>
        <dbReference type="ARBA" id="ARBA00022842"/>
    </source>
</evidence>
<organism evidence="14">
    <name type="scientific">Amphimedon queenslandica</name>
    <name type="common">Sponge</name>
    <dbReference type="NCBI Taxonomy" id="400682"/>
    <lineage>
        <taxon>Eukaryota</taxon>
        <taxon>Metazoa</taxon>
        <taxon>Porifera</taxon>
        <taxon>Demospongiae</taxon>
        <taxon>Heteroscleromorpha</taxon>
        <taxon>Haplosclerida</taxon>
        <taxon>Niphatidae</taxon>
        <taxon>Amphimedon</taxon>
    </lineage>
</organism>
<evidence type="ECO:0000256" key="1">
    <source>
        <dbReference type="ARBA" id="ARBA00001946"/>
    </source>
</evidence>
<feature type="compositionally biased region" description="Low complexity" evidence="13">
    <location>
        <begin position="242"/>
        <end position="254"/>
    </location>
</feature>
<evidence type="ECO:0000256" key="3">
    <source>
        <dbReference type="ARBA" id="ARBA00009184"/>
    </source>
</evidence>
<evidence type="ECO:0000256" key="5">
    <source>
        <dbReference type="ARBA" id="ARBA00015196"/>
    </source>
</evidence>
<feature type="compositionally biased region" description="Basic and acidic residues" evidence="13">
    <location>
        <begin position="255"/>
        <end position="265"/>
    </location>
</feature>
<dbReference type="InParanoid" id="A0A1X7URI6"/>
<sequence length="265" mass="29656">MTDTCIYEVLARATAVCFDVDSTLIRLEGIDRLAKVCGVGEEVEKITKTAMSGNMNFKEALGMRLNIIKPTLNKVKQLVEEDLSDIDNVLTPHVKELVDLLHSRGISVYVISGGFRRLIEPITNNLRIEKKNLYCNALLFNEAGEYEGFDLDQLTCQDGGKSLVMRDIKKKHEYVVMIGDGMTDLQASPPADAFIGFGGNVVRSRVKELSNWYVHDMQELIEAIELQRRTQTYSDSDEESHSPSSTSSASNLDDTQQKRLLAECD</sequence>
<dbReference type="GO" id="GO:0000287">
    <property type="term" value="F:magnesium ion binding"/>
    <property type="evidence" value="ECO:0007669"/>
    <property type="project" value="TreeGrafter"/>
</dbReference>
<dbReference type="OMA" id="ANYFIGF"/>
<evidence type="ECO:0000313" key="15">
    <source>
        <dbReference type="Proteomes" id="UP000007879"/>
    </source>
</evidence>
<dbReference type="GO" id="GO:0006564">
    <property type="term" value="P:L-serine biosynthetic process"/>
    <property type="evidence" value="ECO:0007669"/>
    <property type="project" value="UniProtKB-KW"/>
</dbReference>
<dbReference type="NCBIfam" id="TIGR00338">
    <property type="entry name" value="serB"/>
    <property type="match status" value="1"/>
</dbReference>
<dbReference type="OrthoDB" id="27226at2759"/>
<dbReference type="UniPathway" id="UPA00135">
    <property type="reaction ID" value="UER00198"/>
</dbReference>
<evidence type="ECO:0000256" key="12">
    <source>
        <dbReference type="PIRSR" id="PIRSR604469-1"/>
    </source>
</evidence>
<feature type="region of interest" description="Disordered" evidence="13">
    <location>
        <begin position="231"/>
        <end position="265"/>
    </location>
</feature>
<dbReference type="Proteomes" id="UP000007879">
    <property type="component" value="Unassembled WGS sequence"/>
</dbReference>
<gene>
    <name evidence="14" type="primary">100637462</name>
</gene>
<dbReference type="GO" id="GO:0005737">
    <property type="term" value="C:cytoplasm"/>
    <property type="evidence" value="ECO:0007669"/>
    <property type="project" value="TreeGrafter"/>
</dbReference>
<keyword evidence="7" id="KW-0479">Metal-binding</keyword>
<dbReference type="CDD" id="cd04309">
    <property type="entry name" value="HAD_PSP_eu"/>
    <property type="match status" value="1"/>
</dbReference>
<keyword evidence="15" id="KW-1185">Reference proteome</keyword>
<evidence type="ECO:0000313" key="14">
    <source>
        <dbReference type="EnsemblMetazoa" id="Aqu2.1.30393_001"/>
    </source>
</evidence>
<dbReference type="Gene3D" id="3.40.50.1000">
    <property type="entry name" value="HAD superfamily/HAD-like"/>
    <property type="match status" value="1"/>
</dbReference>
<reference evidence="15" key="1">
    <citation type="journal article" date="2010" name="Nature">
        <title>The Amphimedon queenslandica genome and the evolution of animal complexity.</title>
        <authorList>
            <person name="Srivastava M."/>
            <person name="Simakov O."/>
            <person name="Chapman J."/>
            <person name="Fahey B."/>
            <person name="Gauthier M.E."/>
            <person name="Mitros T."/>
            <person name="Richards G.S."/>
            <person name="Conaco C."/>
            <person name="Dacre M."/>
            <person name="Hellsten U."/>
            <person name="Larroux C."/>
            <person name="Putnam N.H."/>
            <person name="Stanke M."/>
            <person name="Adamska M."/>
            <person name="Darling A."/>
            <person name="Degnan S.M."/>
            <person name="Oakley T.H."/>
            <person name="Plachetzki D.C."/>
            <person name="Zhai Y."/>
            <person name="Adamski M."/>
            <person name="Calcino A."/>
            <person name="Cummins S.F."/>
            <person name="Goodstein D.M."/>
            <person name="Harris C."/>
            <person name="Jackson D.J."/>
            <person name="Leys S.P."/>
            <person name="Shu S."/>
            <person name="Woodcroft B.J."/>
            <person name="Vervoort M."/>
            <person name="Kosik K.S."/>
            <person name="Manning G."/>
            <person name="Degnan B.M."/>
            <person name="Rokhsar D.S."/>
        </authorList>
    </citation>
    <scope>NUCLEOTIDE SEQUENCE [LARGE SCALE GENOMIC DNA]</scope>
</reference>
<dbReference type="STRING" id="400682.A0A1X7URI6"/>
<evidence type="ECO:0000256" key="6">
    <source>
        <dbReference type="ARBA" id="ARBA00022605"/>
    </source>
</evidence>
<dbReference type="EnsemblMetazoa" id="Aqu2.1.30393_001">
    <property type="protein sequence ID" value="Aqu2.1.30393_001"/>
    <property type="gene ID" value="Aqu2.1.30393"/>
</dbReference>
<dbReference type="InterPro" id="IPR036412">
    <property type="entry name" value="HAD-like_sf"/>
</dbReference>